<evidence type="ECO:0000313" key="3">
    <source>
        <dbReference type="Proteomes" id="UP001501074"/>
    </source>
</evidence>
<dbReference type="PRINTS" id="PR00111">
    <property type="entry name" value="ABHYDROLASE"/>
</dbReference>
<dbReference type="InterPro" id="IPR050266">
    <property type="entry name" value="AB_hydrolase_sf"/>
</dbReference>
<accession>A0ABP6ZUF1</accession>
<dbReference type="Pfam" id="PF12697">
    <property type="entry name" value="Abhydrolase_6"/>
    <property type="match status" value="1"/>
</dbReference>
<evidence type="ECO:0000259" key="1">
    <source>
        <dbReference type="Pfam" id="PF12697"/>
    </source>
</evidence>
<dbReference type="Proteomes" id="UP001501074">
    <property type="component" value="Unassembled WGS sequence"/>
</dbReference>
<gene>
    <name evidence="2" type="ORF">GCM10022223_36860</name>
</gene>
<dbReference type="PANTHER" id="PTHR43798:SF33">
    <property type="entry name" value="HYDROLASE, PUTATIVE (AFU_ORTHOLOGUE AFUA_2G14860)-RELATED"/>
    <property type="match status" value="1"/>
</dbReference>
<proteinExistence type="predicted"/>
<keyword evidence="3" id="KW-1185">Reference proteome</keyword>
<dbReference type="PANTHER" id="PTHR43798">
    <property type="entry name" value="MONOACYLGLYCEROL LIPASE"/>
    <property type="match status" value="1"/>
</dbReference>
<dbReference type="RefSeq" id="WP_231482590.1">
    <property type="nucleotide sequence ID" value="NZ_BAAAZO010000006.1"/>
</dbReference>
<dbReference type="InterPro" id="IPR029058">
    <property type="entry name" value="AB_hydrolase_fold"/>
</dbReference>
<name>A0ABP6ZUF1_9ACTN</name>
<sequence length="225" mass="24342">MVTVLALPGSFCTPAVFDRLAAELTPDLPLKTWSWLTRPGPWDIPALADDLARHLEGPVALLGHSTGGAIALQLVLSRPDLVTHLVLVDTGAHMKDHGDVRSILRALTAGLAPDLLAAVLDRSFHRPLEPALREEWLSWATDVNPQAAHDALASQHDLDFRPALSRITAPTLVLHGEYDQARPVHHAQELADGIPGARLQVLPTGHTPVHEAPDLVAAWIRSHIL</sequence>
<evidence type="ECO:0000313" key="2">
    <source>
        <dbReference type="EMBL" id="GAA3616976.1"/>
    </source>
</evidence>
<reference evidence="3" key="1">
    <citation type="journal article" date="2019" name="Int. J. Syst. Evol. Microbiol.">
        <title>The Global Catalogue of Microorganisms (GCM) 10K type strain sequencing project: providing services to taxonomists for standard genome sequencing and annotation.</title>
        <authorList>
            <consortium name="The Broad Institute Genomics Platform"/>
            <consortium name="The Broad Institute Genome Sequencing Center for Infectious Disease"/>
            <person name="Wu L."/>
            <person name="Ma J."/>
        </authorList>
    </citation>
    <scope>NUCLEOTIDE SEQUENCE [LARGE SCALE GENOMIC DNA]</scope>
    <source>
        <strain evidence="3">JCM 16902</strain>
    </source>
</reference>
<protein>
    <recommendedName>
        <fullName evidence="1">AB hydrolase-1 domain-containing protein</fullName>
    </recommendedName>
</protein>
<feature type="domain" description="AB hydrolase-1" evidence="1">
    <location>
        <begin position="4"/>
        <end position="218"/>
    </location>
</feature>
<organism evidence="2 3">
    <name type="scientific">Kineosporia mesophila</name>
    <dbReference type="NCBI Taxonomy" id="566012"/>
    <lineage>
        <taxon>Bacteria</taxon>
        <taxon>Bacillati</taxon>
        <taxon>Actinomycetota</taxon>
        <taxon>Actinomycetes</taxon>
        <taxon>Kineosporiales</taxon>
        <taxon>Kineosporiaceae</taxon>
        <taxon>Kineosporia</taxon>
    </lineage>
</organism>
<dbReference type="EMBL" id="BAAAZO010000006">
    <property type="protein sequence ID" value="GAA3616976.1"/>
    <property type="molecule type" value="Genomic_DNA"/>
</dbReference>
<dbReference type="InterPro" id="IPR000073">
    <property type="entry name" value="AB_hydrolase_1"/>
</dbReference>
<comment type="caution">
    <text evidence="2">The sequence shown here is derived from an EMBL/GenBank/DDBJ whole genome shotgun (WGS) entry which is preliminary data.</text>
</comment>
<dbReference type="Gene3D" id="3.40.50.1820">
    <property type="entry name" value="alpha/beta hydrolase"/>
    <property type="match status" value="1"/>
</dbReference>
<dbReference type="SUPFAM" id="SSF53474">
    <property type="entry name" value="alpha/beta-Hydrolases"/>
    <property type="match status" value="1"/>
</dbReference>